<organism evidence="1 2">
    <name type="scientific">Petrolisthes manimaculis</name>
    <dbReference type="NCBI Taxonomy" id="1843537"/>
    <lineage>
        <taxon>Eukaryota</taxon>
        <taxon>Metazoa</taxon>
        <taxon>Ecdysozoa</taxon>
        <taxon>Arthropoda</taxon>
        <taxon>Crustacea</taxon>
        <taxon>Multicrustacea</taxon>
        <taxon>Malacostraca</taxon>
        <taxon>Eumalacostraca</taxon>
        <taxon>Eucarida</taxon>
        <taxon>Decapoda</taxon>
        <taxon>Pleocyemata</taxon>
        <taxon>Anomura</taxon>
        <taxon>Galatheoidea</taxon>
        <taxon>Porcellanidae</taxon>
        <taxon>Petrolisthes</taxon>
    </lineage>
</organism>
<proteinExistence type="predicted"/>
<reference evidence="1" key="1">
    <citation type="submission" date="2023-11" db="EMBL/GenBank/DDBJ databases">
        <title>Genome assemblies of two species of porcelain crab, Petrolisthes cinctipes and Petrolisthes manimaculis (Anomura: Porcellanidae).</title>
        <authorList>
            <person name="Angst P."/>
        </authorList>
    </citation>
    <scope>NUCLEOTIDE SEQUENCE</scope>
    <source>
        <strain evidence="1">PB745_02</strain>
        <tissue evidence="1">Gill</tissue>
    </source>
</reference>
<dbReference type="Proteomes" id="UP001292094">
    <property type="component" value="Unassembled WGS sequence"/>
</dbReference>
<protein>
    <submittedName>
        <fullName evidence="1">Uncharacterized protein</fullName>
    </submittedName>
</protein>
<accession>A0AAE1QAQ2</accession>
<sequence>MVTQEARTRVNGSLLSQQHVADLLLFLVPSNRCWCVNKPNIAMGWMSHCSQHQDLLCEEECNIHICLDSHQDSYTLLHRCVYGDHDPH</sequence>
<evidence type="ECO:0000313" key="1">
    <source>
        <dbReference type="EMBL" id="KAK4323054.1"/>
    </source>
</evidence>
<dbReference type="AlphaFoldDB" id="A0AAE1QAQ2"/>
<keyword evidence="2" id="KW-1185">Reference proteome</keyword>
<evidence type="ECO:0000313" key="2">
    <source>
        <dbReference type="Proteomes" id="UP001292094"/>
    </source>
</evidence>
<gene>
    <name evidence="1" type="ORF">Pmani_006238</name>
</gene>
<name>A0AAE1QAQ2_9EUCA</name>
<dbReference type="EMBL" id="JAWZYT010000477">
    <property type="protein sequence ID" value="KAK4323054.1"/>
    <property type="molecule type" value="Genomic_DNA"/>
</dbReference>
<comment type="caution">
    <text evidence="1">The sequence shown here is derived from an EMBL/GenBank/DDBJ whole genome shotgun (WGS) entry which is preliminary data.</text>
</comment>